<keyword evidence="4" id="KW-0614">Plasmid</keyword>
<dbReference type="PROSITE" id="PS51677">
    <property type="entry name" value="NODB"/>
    <property type="match status" value="1"/>
</dbReference>
<feature type="compositionally biased region" description="Polar residues" evidence="1">
    <location>
        <begin position="28"/>
        <end position="43"/>
    </location>
</feature>
<geneLocation type="plasmid" evidence="5">
    <name>pct3</name>
</geneLocation>
<dbReference type="Pfam" id="PF01522">
    <property type="entry name" value="Polysacc_deac_1"/>
    <property type="match status" value="1"/>
</dbReference>
<evidence type="ECO:0000313" key="5">
    <source>
        <dbReference type="Proteomes" id="UP000094652"/>
    </source>
</evidence>
<feature type="compositionally biased region" description="Low complexity" evidence="1">
    <location>
        <begin position="91"/>
        <end position="101"/>
    </location>
</feature>
<feature type="signal peptide" evidence="2">
    <location>
        <begin position="1"/>
        <end position="22"/>
    </location>
</feature>
<evidence type="ECO:0000259" key="3">
    <source>
        <dbReference type="PROSITE" id="PS51677"/>
    </source>
</evidence>
<dbReference type="InterPro" id="IPR011330">
    <property type="entry name" value="Glyco_hydro/deAcase_b/a-brl"/>
</dbReference>
<dbReference type="PANTHER" id="PTHR10587">
    <property type="entry name" value="GLYCOSYL TRANSFERASE-RELATED"/>
    <property type="match status" value="1"/>
</dbReference>
<dbReference type="AlphaFoldDB" id="A0A1D7XPC1"/>
<dbReference type="KEGG" id="ctae:BGI42_15650"/>
<gene>
    <name evidence="4" type="ORF">BGI42_15650</name>
</gene>
<feature type="compositionally biased region" description="Basic and acidic residues" evidence="1">
    <location>
        <begin position="44"/>
        <end position="90"/>
    </location>
</feature>
<dbReference type="PROSITE" id="PS51257">
    <property type="entry name" value="PROKAR_LIPOPROTEIN"/>
    <property type="match status" value="1"/>
</dbReference>
<feature type="chain" id="PRO_5038683546" evidence="2">
    <location>
        <begin position="23"/>
        <end position="337"/>
    </location>
</feature>
<dbReference type="OrthoDB" id="9812065at2"/>
<organism evidence="4 5">
    <name type="scientific">Clostridium taeniosporum</name>
    <dbReference type="NCBI Taxonomy" id="394958"/>
    <lineage>
        <taxon>Bacteria</taxon>
        <taxon>Bacillati</taxon>
        <taxon>Bacillota</taxon>
        <taxon>Clostridia</taxon>
        <taxon>Eubacteriales</taxon>
        <taxon>Clostridiaceae</taxon>
        <taxon>Clostridium</taxon>
    </lineage>
</organism>
<evidence type="ECO:0000256" key="1">
    <source>
        <dbReference type="SAM" id="MobiDB-lite"/>
    </source>
</evidence>
<evidence type="ECO:0000313" key="4">
    <source>
        <dbReference type="EMBL" id="AOR25171.1"/>
    </source>
</evidence>
<evidence type="ECO:0000256" key="2">
    <source>
        <dbReference type="SAM" id="SignalP"/>
    </source>
</evidence>
<dbReference type="GO" id="GO:0005975">
    <property type="term" value="P:carbohydrate metabolic process"/>
    <property type="evidence" value="ECO:0007669"/>
    <property type="project" value="InterPro"/>
</dbReference>
<keyword evidence="5" id="KW-1185">Reference proteome</keyword>
<dbReference type="GO" id="GO:0016020">
    <property type="term" value="C:membrane"/>
    <property type="evidence" value="ECO:0007669"/>
    <property type="project" value="TreeGrafter"/>
</dbReference>
<sequence length="337" mass="37481">MIKKKLALCITLSLLLSGCGMANENQYNTNIDVSSNGKITSDSTTEKPIEDLKSSDKEEDIPKVKSDLKVESNSKTESESKVESTPKEKSTSTQKPTTTKVSSNISSLSTKAIGWSWLYSTRDSAELLSKYKAYGFGDTSKKIIYLTFDEGYENGYTDSILDTLKANNVHATFFVTKPYVTGSFNGASNTYLLKRMSNEGHIIGNHSVHHKSMPTFTDEAAFNSEITQVEDAVNNVPGCKMSKYFRPPEGTFSELSLYYTQKLGYKSIFFTLAYKDYDVDNQPDPASSKAKLLKNTRDGMICLLHAVSKTNATILDSLIKDWKSQGYEFKTLDELPS</sequence>
<dbReference type="Proteomes" id="UP000094652">
    <property type="component" value="Plasmid pCt3"/>
</dbReference>
<protein>
    <submittedName>
        <fullName evidence="4">Polysaccharide deacetylase</fullName>
    </submittedName>
</protein>
<dbReference type="SUPFAM" id="SSF88713">
    <property type="entry name" value="Glycoside hydrolase/deacetylase"/>
    <property type="match status" value="1"/>
</dbReference>
<dbReference type="InterPro" id="IPR002509">
    <property type="entry name" value="NODB_dom"/>
</dbReference>
<dbReference type="PANTHER" id="PTHR10587:SF78">
    <property type="entry name" value="PEPTIDOGLYCAN-N-ACETYLMURAMIC ACID DEACETYLASE PDAA"/>
    <property type="match status" value="1"/>
</dbReference>
<name>A0A1D7XPC1_9CLOT</name>
<accession>A0A1D7XPC1</accession>
<reference evidence="5" key="1">
    <citation type="submission" date="2016-09" db="EMBL/GenBank/DDBJ databases">
        <title>Genomics of Clostridium taeniosporum, an organism which forms endospores with ribbon-like appendages.</title>
        <authorList>
            <person name="Walker J.R."/>
        </authorList>
    </citation>
    <scope>NUCLEOTIDE SEQUENCE [LARGE SCALE GENOMIC DNA]</scope>
    <source>
        <strain evidence="5">1/k</strain>
        <plasmid evidence="5">Plasmid pct3</plasmid>
    </source>
</reference>
<dbReference type="EMBL" id="CP017256">
    <property type="protein sequence ID" value="AOR25171.1"/>
    <property type="molecule type" value="Genomic_DNA"/>
</dbReference>
<feature type="region of interest" description="Disordered" evidence="1">
    <location>
        <begin position="28"/>
        <end position="101"/>
    </location>
</feature>
<dbReference type="InterPro" id="IPR050248">
    <property type="entry name" value="Polysacc_deacetylase_ArnD"/>
</dbReference>
<dbReference type="Gene3D" id="3.20.20.370">
    <property type="entry name" value="Glycoside hydrolase/deacetylase"/>
    <property type="match status" value="1"/>
</dbReference>
<keyword evidence="2" id="KW-0732">Signal</keyword>
<proteinExistence type="predicted"/>
<feature type="domain" description="NodB homology" evidence="3">
    <location>
        <begin position="142"/>
        <end position="330"/>
    </location>
</feature>
<dbReference type="GO" id="GO:0016810">
    <property type="term" value="F:hydrolase activity, acting on carbon-nitrogen (but not peptide) bonds"/>
    <property type="evidence" value="ECO:0007669"/>
    <property type="project" value="InterPro"/>
</dbReference>